<keyword evidence="6 13" id="KW-0227">DNA damage</keyword>
<feature type="binding site" evidence="13">
    <location>
        <position position="82"/>
    </location>
    <ligand>
        <name>Mg(2+)</name>
        <dbReference type="ChEBI" id="CHEBI:18420"/>
    </ligand>
</feature>
<dbReference type="NCBIfam" id="NF002581">
    <property type="entry name" value="PRK02234.1-2"/>
    <property type="match status" value="1"/>
</dbReference>
<evidence type="ECO:0000256" key="9">
    <source>
        <dbReference type="ARBA" id="ARBA00023172"/>
    </source>
</evidence>
<evidence type="ECO:0000256" key="7">
    <source>
        <dbReference type="ARBA" id="ARBA00022801"/>
    </source>
</evidence>
<dbReference type="NCBIfam" id="NF002584">
    <property type="entry name" value="PRK02234.1-5"/>
    <property type="match status" value="1"/>
</dbReference>
<dbReference type="GO" id="GO:0005737">
    <property type="term" value="C:cytoplasm"/>
    <property type="evidence" value="ECO:0007669"/>
    <property type="project" value="UniProtKB-SubCell"/>
</dbReference>
<evidence type="ECO:0000256" key="13">
    <source>
        <dbReference type="HAMAP-Rule" id="MF_00130"/>
    </source>
</evidence>
<dbReference type="GO" id="GO:0006281">
    <property type="term" value="P:DNA repair"/>
    <property type="evidence" value="ECO:0007669"/>
    <property type="project" value="UniProtKB-UniRule"/>
</dbReference>
<reference evidence="16 17" key="1">
    <citation type="submission" date="2013-08" db="EMBL/GenBank/DDBJ databases">
        <authorList>
            <person name="Huang J."/>
            <person name="Wang G."/>
        </authorList>
    </citation>
    <scope>NUCLEOTIDE SEQUENCE [LARGE SCALE GENOMIC DNA]</scope>
    <source>
        <strain evidence="16 17">JSM 076056</strain>
    </source>
</reference>
<comment type="cofactor">
    <cofactor evidence="13">
        <name>Mg(2+)</name>
        <dbReference type="ChEBI" id="CHEBI:18420"/>
    </cofactor>
    <text evidence="13">Binds 1 Mg(2+) ion per subunit.</text>
</comment>
<evidence type="ECO:0000313" key="17">
    <source>
        <dbReference type="Proteomes" id="UP000030528"/>
    </source>
</evidence>
<dbReference type="EC" id="3.1.21.10" evidence="13 14"/>
<dbReference type="InterPro" id="IPR004612">
    <property type="entry name" value="Resolv_RecU"/>
</dbReference>
<dbReference type="GO" id="GO:0000287">
    <property type="term" value="F:magnesium ion binding"/>
    <property type="evidence" value="ECO:0007669"/>
    <property type="project" value="UniProtKB-UniRule"/>
</dbReference>
<dbReference type="EMBL" id="AVPE01000007">
    <property type="protein sequence ID" value="KGX92130.1"/>
    <property type="molecule type" value="Genomic_DNA"/>
</dbReference>
<dbReference type="PIRSF" id="PIRSF037785">
    <property type="entry name" value="RecU"/>
    <property type="match status" value="1"/>
</dbReference>
<dbReference type="SUPFAM" id="SSF52980">
    <property type="entry name" value="Restriction endonuclease-like"/>
    <property type="match status" value="1"/>
</dbReference>
<dbReference type="InterPro" id="IPR011335">
    <property type="entry name" value="Restrct_endonuc-II-like"/>
</dbReference>
<dbReference type="GO" id="GO:0003676">
    <property type="term" value="F:nucleic acid binding"/>
    <property type="evidence" value="ECO:0007669"/>
    <property type="project" value="InterPro"/>
</dbReference>
<dbReference type="HAMAP" id="MF_00130">
    <property type="entry name" value="RecU"/>
    <property type="match status" value="1"/>
</dbReference>
<keyword evidence="4 13" id="KW-0479">Metal-binding</keyword>
<organism evidence="16 17">
    <name type="scientific">Pontibacillus halophilus JSM 076056 = DSM 19796</name>
    <dbReference type="NCBI Taxonomy" id="1385510"/>
    <lineage>
        <taxon>Bacteria</taxon>
        <taxon>Bacillati</taxon>
        <taxon>Bacillota</taxon>
        <taxon>Bacilli</taxon>
        <taxon>Bacillales</taxon>
        <taxon>Bacillaceae</taxon>
        <taxon>Pontibacillus</taxon>
    </lineage>
</organism>
<evidence type="ECO:0000256" key="10">
    <source>
        <dbReference type="ARBA" id="ARBA00023204"/>
    </source>
</evidence>
<keyword evidence="9 13" id="KW-0233">DNA recombination</keyword>
<keyword evidence="5 13" id="KW-0255">Endonuclease</keyword>
<feature type="region of interest" description="Disordered" evidence="15">
    <location>
        <begin position="1"/>
        <end position="25"/>
    </location>
</feature>
<keyword evidence="17" id="KW-1185">Reference proteome</keyword>
<dbReference type="OrthoDB" id="9783592at2"/>
<dbReference type="CDD" id="cd22354">
    <property type="entry name" value="RecU-like"/>
    <property type="match status" value="1"/>
</dbReference>
<feature type="compositionally biased region" description="Basic residues" evidence="15">
    <location>
        <begin position="1"/>
        <end position="10"/>
    </location>
</feature>
<dbReference type="Proteomes" id="UP000030528">
    <property type="component" value="Unassembled WGS sequence"/>
</dbReference>
<evidence type="ECO:0000256" key="1">
    <source>
        <dbReference type="ARBA" id="ARBA00004496"/>
    </source>
</evidence>
<protein>
    <recommendedName>
        <fullName evidence="12 13">Holliday junction resolvase RecU</fullName>
        <ecNumber evidence="13 14">3.1.21.10</ecNumber>
    </recommendedName>
    <alternativeName>
        <fullName evidence="13">Recombination protein U homolog</fullName>
    </alternativeName>
</protein>
<feature type="binding site" evidence="13">
    <location>
        <position position="97"/>
    </location>
    <ligand>
        <name>Mg(2+)</name>
        <dbReference type="ChEBI" id="CHEBI:18420"/>
    </ligand>
</feature>
<evidence type="ECO:0000256" key="12">
    <source>
        <dbReference type="ARBA" id="ARBA00029523"/>
    </source>
</evidence>
<accession>A0A0A5GLU8</accession>
<evidence type="ECO:0000256" key="3">
    <source>
        <dbReference type="ARBA" id="ARBA00022722"/>
    </source>
</evidence>
<keyword evidence="10 13" id="KW-0234">DNA repair</keyword>
<feature type="binding site" evidence="13">
    <location>
        <position position="84"/>
    </location>
    <ligand>
        <name>Mg(2+)</name>
        <dbReference type="ChEBI" id="CHEBI:18420"/>
    </ligand>
</feature>
<comment type="catalytic activity">
    <reaction evidence="13">
        <text>Endonucleolytic cleavage at a junction such as a reciprocal single-stranded crossover between two homologous DNA duplexes (Holliday junction).</text>
        <dbReference type="EC" id="3.1.21.10"/>
    </reaction>
</comment>
<comment type="function">
    <text evidence="13">Endonuclease that resolves Holliday junction intermediates in genetic recombination. Cleaves mobile four-strand junctions by introducing symmetrical nicks in paired strands. Promotes annealing of linear ssDNA with homologous dsDNA. Required for DNA repair, homologous recombination and chromosome segregation.</text>
</comment>
<sequence>MNYPNGKKRAAYQSKQTRSLQPEFSNRGMSLEEDINQTNEAYLAAGKAVIHKKPTPVQIVKVDYPKRSAAVIKEAYFRQASTTDYNGVYKGTYVDFEAKETKNKTSFPLSNIHEHQIEHMKQVMQQNGLCFMIVRFSTLGETFFLHAEKLFSIWDRQTKGGRKSIPYEVFKEEGILIPFRYHARVDYLSVLDDYHL</sequence>
<evidence type="ECO:0000313" key="16">
    <source>
        <dbReference type="EMBL" id="KGX92130.1"/>
    </source>
</evidence>
<evidence type="ECO:0000256" key="15">
    <source>
        <dbReference type="SAM" id="MobiDB-lite"/>
    </source>
</evidence>
<name>A0A0A5GLU8_9BACI</name>
<dbReference type="RefSeq" id="WP_026799480.1">
    <property type="nucleotide sequence ID" value="NZ_AULI01000002.1"/>
</dbReference>
<feature type="site" description="Transition state stabilizer" evidence="13">
    <location>
        <position position="99"/>
    </location>
</feature>
<evidence type="ECO:0000256" key="2">
    <source>
        <dbReference type="ARBA" id="ARBA00022490"/>
    </source>
</evidence>
<proteinExistence type="inferred from homology"/>
<dbReference type="InterPro" id="IPR011856">
    <property type="entry name" value="tRNA_endonuc-like_dom_sf"/>
</dbReference>
<evidence type="ECO:0000256" key="14">
    <source>
        <dbReference type="NCBIfam" id="TIGR00648"/>
    </source>
</evidence>
<gene>
    <name evidence="13 16" type="primary">recU</name>
    <name evidence="16" type="ORF">N781_17660</name>
</gene>
<evidence type="ECO:0000256" key="6">
    <source>
        <dbReference type="ARBA" id="ARBA00022763"/>
    </source>
</evidence>
<keyword evidence="2 13" id="KW-0963">Cytoplasm</keyword>
<dbReference type="AlphaFoldDB" id="A0A0A5GLU8"/>
<dbReference type="Pfam" id="PF03838">
    <property type="entry name" value="RecU"/>
    <property type="match status" value="1"/>
</dbReference>
<comment type="similarity">
    <text evidence="11 13">Belongs to the RecU family.</text>
</comment>
<dbReference type="STRING" id="1385510.GCA_000425205_00709"/>
<dbReference type="GO" id="GO:0007059">
    <property type="term" value="P:chromosome segregation"/>
    <property type="evidence" value="ECO:0007669"/>
    <property type="project" value="UniProtKB-UniRule"/>
</dbReference>
<dbReference type="Gene3D" id="3.40.1350.10">
    <property type="match status" value="1"/>
</dbReference>
<evidence type="ECO:0000256" key="8">
    <source>
        <dbReference type="ARBA" id="ARBA00022842"/>
    </source>
</evidence>
<evidence type="ECO:0000256" key="11">
    <source>
        <dbReference type="ARBA" id="ARBA00023447"/>
    </source>
</evidence>
<evidence type="ECO:0000256" key="5">
    <source>
        <dbReference type="ARBA" id="ARBA00022759"/>
    </source>
</evidence>
<keyword evidence="3 13" id="KW-0540">Nuclease</keyword>
<feature type="binding site" evidence="13">
    <location>
        <position position="116"/>
    </location>
    <ligand>
        <name>Mg(2+)</name>
        <dbReference type="ChEBI" id="CHEBI:18420"/>
    </ligand>
</feature>
<dbReference type="eggNOG" id="COG3331">
    <property type="taxonomic scope" value="Bacteria"/>
</dbReference>
<keyword evidence="8 13" id="KW-0460">Magnesium</keyword>
<keyword evidence="7 13" id="KW-0378">Hydrolase</keyword>
<dbReference type="GO" id="GO:0008821">
    <property type="term" value="F:crossover junction DNA endonuclease activity"/>
    <property type="evidence" value="ECO:0007669"/>
    <property type="project" value="UniProtKB-EC"/>
</dbReference>
<comment type="subcellular location">
    <subcellularLocation>
        <location evidence="1 13">Cytoplasm</location>
    </subcellularLocation>
</comment>
<feature type="compositionally biased region" description="Polar residues" evidence="15">
    <location>
        <begin position="13"/>
        <end position="25"/>
    </location>
</feature>
<dbReference type="NCBIfam" id="TIGR00648">
    <property type="entry name" value="recU"/>
    <property type="match status" value="1"/>
</dbReference>
<comment type="caution">
    <text evidence="16">The sequence shown here is derived from an EMBL/GenBank/DDBJ whole genome shotgun (WGS) entry which is preliminary data.</text>
</comment>
<evidence type="ECO:0000256" key="4">
    <source>
        <dbReference type="ARBA" id="ARBA00022723"/>
    </source>
</evidence>
<dbReference type="GO" id="GO:0006310">
    <property type="term" value="P:DNA recombination"/>
    <property type="evidence" value="ECO:0007669"/>
    <property type="project" value="UniProtKB-UniRule"/>
</dbReference>